<dbReference type="Proteomes" id="UP001620339">
    <property type="component" value="Unassembled WGS sequence"/>
</dbReference>
<dbReference type="EMBL" id="JADIKK010000008">
    <property type="protein sequence ID" value="MFK2876647.1"/>
    <property type="molecule type" value="Genomic_DNA"/>
</dbReference>
<organism evidence="3 4">
    <name type="scientific">Rhodanobacter hydrolyticus</name>
    <dbReference type="NCBI Taxonomy" id="2250595"/>
    <lineage>
        <taxon>Bacteria</taxon>
        <taxon>Pseudomonadati</taxon>
        <taxon>Pseudomonadota</taxon>
        <taxon>Gammaproteobacteria</taxon>
        <taxon>Lysobacterales</taxon>
        <taxon>Rhodanobacteraceae</taxon>
        <taxon>Rhodanobacter</taxon>
    </lineage>
</organism>
<dbReference type="PANTHER" id="PTHR35174:SF1">
    <property type="entry name" value="BLL0086 PROTEIN"/>
    <property type="match status" value="1"/>
</dbReference>
<evidence type="ECO:0000259" key="2">
    <source>
        <dbReference type="Pfam" id="PF03795"/>
    </source>
</evidence>
<evidence type="ECO:0000313" key="4">
    <source>
        <dbReference type="Proteomes" id="UP001620339"/>
    </source>
</evidence>
<dbReference type="Pfam" id="PF03795">
    <property type="entry name" value="YCII"/>
    <property type="match status" value="1"/>
</dbReference>
<evidence type="ECO:0000256" key="1">
    <source>
        <dbReference type="ARBA" id="ARBA00007689"/>
    </source>
</evidence>
<evidence type="ECO:0000313" key="3">
    <source>
        <dbReference type="EMBL" id="MFK2876647.1"/>
    </source>
</evidence>
<comment type="similarity">
    <text evidence="1">Belongs to the YciI family.</text>
</comment>
<name>A0ABW8J3H6_9GAMM</name>
<dbReference type="PANTHER" id="PTHR35174">
    <property type="entry name" value="BLL7171 PROTEIN-RELATED"/>
    <property type="match status" value="1"/>
</dbReference>
<proteinExistence type="inferred from homology"/>
<reference evidence="3 4" key="1">
    <citation type="submission" date="2020-10" db="EMBL/GenBank/DDBJ databases">
        <title>Phylogeny of dyella-like bacteria.</title>
        <authorList>
            <person name="Fu J."/>
        </authorList>
    </citation>
    <scope>NUCLEOTIDE SEQUENCE [LARGE SCALE GENOMIC DNA]</scope>
    <source>
        <strain evidence="3 4">KACC 19113</strain>
    </source>
</reference>
<dbReference type="Gene3D" id="3.30.70.1060">
    <property type="entry name" value="Dimeric alpha+beta barrel"/>
    <property type="match status" value="1"/>
</dbReference>
<dbReference type="SUPFAM" id="SSF54909">
    <property type="entry name" value="Dimeric alpha+beta barrel"/>
    <property type="match status" value="1"/>
</dbReference>
<accession>A0ABW8J3H6</accession>
<keyword evidence="4" id="KW-1185">Reference proteome</keyword>
<dbReference type="InterPro" id="IPR011008">
    <property type="entry name" value="Dimeric_a/b-barrel"/>
</dbReference>
<protein>
    <recommendedName>
        <fullName evidence="2">YCII-related domain-containing protein</fullName>
    </recommendedName>
</protein>
<gene>
    <name evidence="3" type="ORF">ISP25_06155</name>
</gene>
<feature type="domain" description="YCII-related" evidence="2">
    <location>
        <begin position="1"/>
        <end position="94"/>
    </location>
</feature>
<sequence>MRYMMFIKHPTDYDHSDVPPALFEAMGGFIAECAQKGMFIDGAGLKPLAKGTRVRLAGGKVTVSDGPFAEAKEVVGGYSLIEAATHADAVELATKFMELHRTYWPEFEGESEVRPLEE</sequence>
<comment type="caution">
    <text evidence="3">The sequence shown here is derived from an EMBL/GenBank/DDBJ whole genome shotgun (WGS) entry which is preliminary data.</text>
</comment>
<dbReference type="InterPro" id="IPR005545">
    <property type="entry name" value="YCII"/>
</dbReference>